<organism evidence="12 13">
    <name type="scientific">Rhamnella rubrinervis</name>
    <dbReference type="NCBI Taxonomy" id="2594499"/>
    <lineage>
        <taxon>Eukaryota</taxon>
        <taxon>Viridiplantae</taxon>
        <taxon>Streptophyta</taxon>
        <taxon>Embryophyta</taxon>
        <taxon>Tracheophyta</taxon>
        <taxon>Spermatophyta</taxon>
        <taxon>Magnoliopsida</taxon>
        <taxon>eudicotyledons</taxon>
        <taxon>Gunneridae</taxon>
        <taxon>Pentapetalae</taxon>
        <taxon>rosids</taxon>
        <taxon>fabids</taxon>
        <taxon>Rosales</taxon>
        <taxon>Rhamnaceae</taxon>
        <taxon>rhamnoid group</taxon>
        <taxon>Rhamneae</taxon>
        <taxon>Rhamnella</taxon>
    </lineage>
</organism>
<reference evidence="12" key="1">
    <citation type="submission" date="2020-03" db="EMBL/GenBank/DDBJ databases">
        <title>A high-quality chromosome-level genome assembly of a woody plant with both climbing and erect habits, Rhamnella rubrinervis.</title>
        <authorList>
            <person name="Lu Z."/>
            <person name="Yang Y."/>
            <person name="Zhu X."/>
            <person name="Sun Y."/>
        </authorList>
    </citation>
    <scope>NUCLEOTIDE SEQUENCE</scope>
    <source>
        <strain evidence="12">BYM</strain>
        <tissue evidence="12">Leaf</tissue>
    </source>
</reference>
<evidence type="ECO:0000256" key="2">
    <source>
        <dbReference type="ARBA" id="ARBA00009592"/>
    </source>
</evidence>
<dbReference type="SMART" id="SM00369">
    <property type="entry name" value="LRR_TYP"/>
    <property type="match status" value="6"/>
</dbReference>
<evidence type="ECO:0000256" key="10">
    <source>
        <dbReference type="ARBA" id="ARBA00023170"/>
    </source>
</evidence>
<evidence type="ECO:0000313" key="12">
    <source>
        <dbReference type="EMBL" id="KAF3455673.1"/>
    </source>
</evidence>
<protein>
    <recommendedName>
        <fullName evidence="14">Leucine-rich repeat-containing N-terminal plant-type domain-containing protein</fullName>
    </recommendedName>
</protein>
<dbReference type="Pfam" id="PF13855">
    <property type="entry name" value="LRR_8"/>
    <property type="match status" value="2"/>
</dbReference>
<dbReference type="Gene3D" id="3.80.10.10">
    <property type="entry name" value="Ribonuclease Inhibitor"/>
    <property type="match status" value="4"/>
</dbReference>
<dbReference type="SMART" id="SM00365">
    <property type="entry name" value="LRR_SD22"/>
    <property type="match status" value="5"/>
</dbReference>
<dbReference type="Pfam" id="PF00560">
    <property type="entry name" value="LRR_1"/>
    <property type="match status" value="4"/>
</dbReference>
<evidence type="ECO:0000313" key="13">
    <source>
        <dbReference type="Proteomes" id="UP000796880"/>
    </source>
</evidence>
<dbReference type="PANTHER" id="PTHR48061:SF46">
    <property type="entry name" value="LEUCINE-RICH REPEAT-CONTAINING N-TERMINAL PLANT-TYPE DOMAIN-CONTAINING PROTEIN"/>
    <property type="match status" value="1"/>
</dbReference>
<evidence type="ECO:0000256" key="9">
    <source>
        <dbReference type="ARBA" id="ARBA00023136"/>
    </source>
</evidence>
<comment type="similarity">
    <text evidence="2">Belongs to the RLP family.</text>
</comment>
<proteinExistence type="inferred from homology"/>
<evidence type="ECO:0000256" key="4">
    <source>
        <dbReference type="ARBA" id="ARBA00022614"/>
    </source>
</evidence>
<keyword evidence="4" id="KW-0433">Leucine-rich repeat</keyword>
<dbReference type="PRINTS" id="PR00019">
    <property type="entry name" value="LEURICHRPT"/>
</dbReference>
<dbReference type="InterPro" id="IPR001611">
    <property type="entry name" value="Leu-rich_rpt"/>
</dbReference>
<dbReference type="OrthoDB" id="676979at2759"/>
<comment type="subcellular location">
    <subcellularLocation>
        <location evidence="1">Cell membrane</location>
        <topology evidence="1">Single-pass type I membrane protein</topology>
    </subcellularLocation>
</comment>
<evidence type="ECO:0000256" key="6">
    <source>
        <dbReference type="ARBA" id="ARBA00022729"/>
    </source>
</evidence>
<dbReference type="GO" id="GO:0005886">
    <property type="term" value="C:plasma membrane"/>
    <property type="evidence" value="ECO:0007669"/>
    <property type="project" value="UniProtKB-SubCell"/>
</dbReference>
<evidence type="ECO:0000256" key="7">
    <source>
        <dbReference type="ARBA" id="ARBA00022737"/>
    </source>
</evidence>
<dbReference type="FunFam" id="3.80.10.10:FF:000041">
    <property type="entry name" value="LRR receptor-like serine/threonine-protein kinase ERECTA"/>
    <property type="match status" value="1"/>
</dbReference>
<keyword evidence="9" id="KW-0472">Membrane</keyword>
<dbReference type="SUPFAM" id="SSF52047">
    <property type="entry name" value="RNI-like"/>
    <property type="match status" value="1"/>
</dbReference>
<keyword evidence="13" id="KW-1185">Reference proteome</keyword>
<keyword evidence="5" id="KW-0812">Transmembrane</keyword>
<name>A0A8K0HPB5_9ROSA</name>
<accession>A0A8K0HPB5</accession>
<dbReference type="PANTHER" id="PTHR48061">
    <property type="entry name" value="LEUCINE-RICH REPEAT RECEPTOR PROTEIN KINASE EMS1-LIKE-RELATED"/>
    <property type="match status" value="1"/>
</dbReference>
<evidence type="ECO:0000256" key="1">
    <source>
        <dbReference type="ARBA" id="ARBA00004251"/>
    </source>
</evidence>
<dbReference type="AlphaFoldDB" id="A0A8K0HPB5"/>
<evidence type="ECO:0008006" key="14">
    <source>
        <dbReference type="Google" id="ProtNLM"/>
    </source>
</evidence>
<evidence type="ECO:0000256" key="11">
    <source>
        <dbReference type="ARBA" id="ARBA00023180"/>
    </source>
</evidence>
<dbReference type="SUPFAM" id="SSF52058">
    <property type="entry name" value="L domain-like"/>
    <property type="match status" value="2"/>
</dbReference>
<dbReference type="FunFam" id="3.80.10.10:FF:000095">
    <property type="entry name" value="LRR receptor-like serine/threonine-protein kinase GSO1"/>
    <property type="match status" value="1"/>
</dbReference>
<keyword evidence="7" id="KW-0677">Repeat</keyword>
<keyword evidence="10" id="KW-0675">Receptor</keyword>
<keyword evidence="6" id="KW-0732">Signal</keyword>
<dbReference type="Proteomes" id="UP000796880">
    <property type="component" value="Unassembled WGS sequence"/>
</dbReference>
<dbReference type="InterPro" id="IPR003591">
    <property type="entry name" value="Leu-rich_rpt_typical-subtyp"/>
</dbReference>
<evidence type="ECO:0000256" key="5">
    <source>
        <dbReference type="ARBA" id="ARBA00022692"/>
    </source>
</evidence>
<keyword evidence="3" id="KW-1003">Cell membrane</keyword>
<sequence length="636" mass="72414">MKFWKEGKDCCSWDGVTCDMKTGQVVGLNLSYSWLQGPLHSNSSLFKLHQLQKVNLAYNNFSFSKIPSEFAVLRLTDLILSYSMFSGKVPSEISYLTNLVYLGLSSFKSYDETSFLYLKRVDFTRFIQNMTNLRGLYLNQVNLSSSIPESLTNLSSLTFLQLSGCHLYGKFPEQIFQLPKLELIIVPCNHLLAGFLPQFHNSSSLTGLNLDLTKFSGKLPDSIDHLESLSGFSIWQCNFMGPLPFSIWNLSNLNYLQLSHNHFNSPDLPSTLGNLAKLVSLLSAYANLEVKYPLHLETSRSLKYFDISHNNLSITNLNTISEPKFQSLGLGSCNLSEFPSFLKTQDQLKDLDLSSNRIEGQIPKWFWDIANKKLEMLDLSHNKLQGSLDASPLFTSFFEISENKKTSLKVLDISKNQFSGTIPQWLGNFGSSLEILNLHGNNFHGNLPQTFRNGSMLNLKKLDLSDNQLQGKVPQFLMNCSKLQVLNLGHNQISDTFPFWLQSMPELQVLVLRWNKFYGPIWHPHKFRGFESLHIMDLSFNYFSGRLPSEYFTNWVGMLQATYGNENTLIYMEDRYPFAYNLASMIVINKGVEMELDRILKTLTSIDLSNNRFDGEIPSSIGNLQALVVLNLSRSF</sequence>
<gene>
    <name evidence="12" type="ORF">FNV43_RR00313</name>
</gene>
<dbReference type="EMBL" id="VOIH02000001">
    <property type="protein sequence ID" value="KAF3455673.1"/>
    <property type="molecule type" value="Genomic_DNA"/>
</dbReference>
<keyword evidence="11" id="KW-0325">Glycoprotein</keyword>
<dbReference type="InterPro" id="IPR046956">
    <property type="entry name" value="RLP23-like"/>
</dbReference>
<evidence type="ECO:0000256" key="3">
    <source>
        <dbReference type="ARBA" id="ARBA00022475"/>
    </source>
</evidence>
<comment type="caution">
    <text evidence="12">The sequence shown here is derived from an EMBL/GenBank/DDBJ whole genome shotgun (WGS) entry which is preliminary data.</text>
</comment>
<keyword evidence="8" id="KW-1133">Transmembrane helix</keyword>
<evidence type="ECO:0000256" key="8">
    <source>
        <dbReference type="ARBA" id="ARBA00022989"/>
    </source>
</evidence>
<dbReference type="InterPro" id="IPR032675">
    <property type="entry name" value="LRR_dom_sf"/>
</dbReference>